<dbReference type="AlphaFoldDB" id="A0A5J4PVE6"/>
<evidence type="ECO:0000259" key="1">
    <source>
        <dbReference type="Pfam" id="PF01120"/>
    </source>
</evidence>
<dbReference type="InterPro" id="IPR019546">
    <property type="entry name" value="TAT_signal_bac_arc"/>
</dbReference>
<proteinExistence type="predicted"/>
<protein>
    <recommendedName>
        <fullName evidence="1">Glycoside hydrolase family 29 N-terminal domain-containing protein</fullName>
    </recommendedName>
</protein>
<dbReference type="Pfam" id="PF01120">
    <property type="entry name" value="Alpha_L_fucos"/>
    <property type="match status" value="1"/>
</dbReference>
<dbReference type="GO" id="GO:0005975">
    <property type="term" value="P:carbohydrate metabolic process"/>
    <property type="evidence" value="ECO:0007669"/>
    <property type="project" value="InterPro"/>
</dbReference>
<sequence length="109" mass="12462">MPQQHNLSRRKFLKTGTALAAASIITPQALFATQNRRITGTSVLQEDIFQKFKCPQWFKDAKFGLWLHWGPQTIPTKGGGWYASHMYIRIPRYGTDTAFFEFSTFCDAA</sequence>
<dbReference type="EMBL" id="SNRY01005993">
    <property type="protein sequence ID" value="KAA6313597.1"/>
    <property type="molecule type" value="Genomic_DNA"/>
</dbReference>
<dbReference type="InterPro" id="IPR006311">
    <property type="entry name" value="TAT_signal"/>
</dbReference>
<accession>A0A5J4PVE6</accession>
<evidence type="ECO:0000313" key="2">
    <source>
        <dbReference type="EMBL" id="KAA6313597.1"/>
    </source>
</evidence>
<gene>
    <name evidence="2" type="ORF">EZS27_035654</name>
</gene>
<organism evidence="2">
    <name type="scientific">termite gut metagenome</name>
    <dbReference type="NCBI Taxonomy" id="433724"/>
    <lineage>
        <taxon>unclassified sequences</taxon>
        <taxon>metagenomes</taxon>
        <taxon>organismal metagenomes</taxon>
    </lineage>
</organism>
<feature type="domain" description="Glycoside hydrolase family 29 N-terminal" evidence="1">
    <location>
        <begin position="49"/>
        <end position="92"/>
    </location>
</feature>
<dbReference type="InterPro" id="IPR017853">
    <property type="entry name" value="GH"/>
</dbReference>
<dbReference type="InterPro" id="IPR057739">
    <property type="entry name" value="Glyco_hydro_29_N"/>
</dbReference>
<dbReference type="PROSITE" id="PS51318">
    <property type="entry name" value="TAT"/>
    <property type="match status" value="1"/>
</dbReference>
<name>A0A5J4PVE6_9ZZZZ</name>
<comment type="caution">
    <text evidence="2">The sequence shown here is derived from an EMBL/GenBank/DDBJ whole genome shotgun (WGS) entry which is preliminary data.</text>
</comment>
<dbReference type="NCBIfam" id="TIGR01409">
    <property type="entry name" value="TAT_signal_seq"/>
    <property type="match status" value="1"/>
</dbReference>
<dbReference type="SUPFAM" id="SSF51445">
    <property type="entry name" value="(Trans)glycosidases"/>
    <property type="match status" value="1"/>
</dbReference>
<dbReference type="Gene3D" id="3.20.20.80">
    <property type="entry name" value="Glycosidases"/>
    <property type="match status" value="1"/>
</dbReference>
<reference evidence="2" key="1">
    <citation type="submission" date="2019-03" db="EMBL/GenBank/DDBJ databases">
        <title>Single cell metagenomics reveals metabolic interactions within the superorganism composed of flagellate Streblomastix strix and complex community of Bacteroidetes bacteria on its surface.</title>
        <authorList>
            <person name="Treitli S.C."/>
            <person name="Kolisko M."/>
            <person name="Husnik F."/>
            <person name="Keeling P."/>
            <person name="Hampl V."/>
        </authorList>
    </citation>
    <scope>NUCLEOTIDE SEQUENCE</scope>
    <source>
        <strain evidence="2">STM</strain>
    </source>
</reference>
<dbReference type="GO" id="GO:0004560">
    <property type="term" value="F:alpha-L-fucosidase activity"/>
    <property type="evidence" value="ECO:0007669"/>
    <property type="project" value="InterPro"/>
</dbReference>
<feature type="non-terminal residue" evidence="2">
    <location>
        <position position="109"/>
    </location>
</feature>